<feature type="transmembrane region" description="Helical" evidence="2">
    <location>
        <begin position="46"/>
        <end position="68"/>
    </location>
</feature>
<dbReference type="EMBL" id="VCAU01000005">
    <property type="protein sequence ID" value="KAF9894051.1"/>
    <property type="molecule type" value="Genomic_DNA"/>
</dbReference>
<evidence type="ECO:0000313" key="3">
    <source>
        <dbReference type="EMBL" id="KAF9894051.1"/>
    </source>
</evidence>
<reference evidence="3" key="1">
    <citation type="journal article" date="2019" name="Beilstein J. Org. Chem.">
        <title>Nanangenines: drimane sesquiterpenoids as the dominant metabolite cohort of a novel Australian fungus, Aspergillus nanangensis.</title>
        <authorList>
            <person name="Lacey H.J."/>
            <person name="Gilchrist C.L.M."/>
            <person name="Crombie A."/>
            <person name="Kalaitzis J.A."/>
            <person name="Vuong D."/>
            <person name="Rutledge P.J."/>
            <person name="Turner P."/>
            <person name="Pitt J.I."/>
            <person name="Lacey E."/>
            <person name="Chooi Y.H."/>
            <person name="Piggott A.M."/>
        </authorList>
    </citation>
    <scope>NUCLEOTIDE SEQUENCE</scope>
    <source>
        <strain evidence="3">MST-FP2251</strain>
    </source>
</reference>
<feature type="region of interest" description="Disordered" evidence="1">
    <location>
        <begin position="307"/>
        <end position="328"/>
    </location>
</feature>
<feature type="transmembrane region" description="Helical" evidence="2">
    <location>
        <begin position="131"/>
        <end position="158"/>
    </location>
</feature>
<evidence type="ECO:0000256" key="1">
    <source>
        <dbReference type="SAM" id="MobiDB-lite"/>
    </source>
</evidence>
<feature type="transmembrane region" description="Helical" evidence="2">
    <location>
        <begin position="202"/>
        <end position="222"/>
    </location>
</feature>
<feature type="transmembrane region" description="Helical" evidence="2">
    <location>
        <begin position="264"/>
        <end position="283"/>
    </location>
</feature>
<keyword evidence="2" id="KW-1133">Transmembrane helix</keyword>
<evidence type="ECO:0000256" key="2">
    <source>
        <dbReference type="SAM" id="Phobius"/>
    </source>
</evidence>
<keyword evidence="4" id="KW-1185">Reference proteome</keyword>
<protein>
    <submittedName>
        <fullName evidence="3">Uncharacterized protein</fullName>
    </submittedName>
</protein>
<dbReference type="Proteomes" id="UP001194746">
    <property type="component" value="Unassembled WGS sequence"/>
</dbReference>
<dbReference type="AlphaFoldDB" id="A0AAD4CX35"/>
<comment type="caution">
    <text evidence="3">The sequence shown here is derived from an EMBL/GenBank/DDBJ whole genome shotgun (WGS) entry which is preliminary data.</text>
</comment>
<evidence type="ECO:0000313" key="4">
    <source>
        <dbReference type="Proteomes" id="UP001194746"/>
    </source>
</evidence>
<dbReference type="PANTHER" id="PTHR42058:SF1">
    <property type="entry name" value="G-PROTEIN COUPLED RECEPTORS FAMILY 2 PROFILE 2 DOMAIN-CONTAINING PROTEIN"/>
    <property type="match status" value="1"/>
</dbReference>
<feature type="transmembrane region" description="Helical" evidence="2">
    <location>
        <begin position="89"/>
        <end position="111"/>
    </location>
</feature>
<reference evidence="3" key="2">
    <citation type="submission" date="2020-02" db="EMBL/GenBank/DDBJ databases">
        <authorList>
            <person name="Gilchrist C.L.M."/>
            <person name="Chooi Y.-H."/>
        </authorList>
    </citation>
    <scope>NUCLEOTIDE SEQUENCE</scope>
    <source>
        <strain evidence="3">MST-FP2251</strain>
    </source>
</reference>
<organism evidence="3 4">
    <name type="scientific">Aspergillus nanangensis</name>
    <dbReference type="NCBI Taxonomy" id="2582783"/>
    <lineage>
        <taxon>Eukaryota</taxon>
        <taxon>Fungi</taxon>
        <taxon>Dikarya</taxon>
        <taxon>Ascomycota</taxon>
        <taxon>Pezizomycotina</taxon>
        <taxon>Eurotiomycetes</taxon>
        <taxon>Eurotiomycetidae</taxon>
        <taxon>Eurotiales</taxon>
        <taxon>Aspergillaceae</taxon>
        <taxon>Aspergillus</taxon>
        <taxon>Aspergillus subgen. Circumdati</taxon>
    </lineage>
</organism>
<accession>A0AAD4CX35</accession>
<feature type="transmembrane region" description="Helical" evidence="2">
    <location>
        <begin position="7"/>
        <end position="26"/>
    </location>
</feature>
<dbReference type="InterPro" id="IPR053247">
    <property type="entry name" value="GPCR_GPR1/git3-like"/>
</dbReference>
<name>A0AAD4CX35_ASPNN</name>
<keyword evidence="2" id="KW-0472">Membrane</keyword>
<sequence>MTERHYLNVAPTIGFMCISIGFIVPSRGLPQECYNDITPNDISNDAISALTGVVLYFGAWIVIISAFFRSLALHLAVCWEVKLTHIYQYISLVVIFVGSSILVAIVMSVSGMQYTFGRITYIVPNYDRGTFWGPLLGISAASLILQFVTIGYCSTLVLRPWYNYQMLRWWGFTPSPDTERATGVQRTALRIRKIMKLQWRNSLITVVILVYVCFLAGVFMQLRQFHQYPEADRVAWFQCLESSNGNKAKCLSLALPLGPTEPQLIAVLVLLVLSGTLAIAFFYRASMLRAWICLVKGQPYPVNRMSFSQSQSRSRSGRRGDVSDFTHSSGQFSQFDSYSMTKG</sequence>
<proteinExistence type="predicted"/>
<dbReference type="PANTHER" id="PTHR42058">
    <property type="entry name" value="G_PROTEIN_RECEP_F2_4 DOMAIN-CONTAINING PROTEIN"/>
    <property type="match status" value="1"/>
</dbReference>
<gene>
    <name evidence="3" type="ORF">FE257_009024</name>
</gene>
<keyword evidence="2" id="KW-0812">Transmembrane</keyword>